<dbReference type="AlphaFoldDB" id="Q1AV04"/>
<sequence>MWNKLFGGGDRLPRAKVDAVVAVIDRYLSEEARQRGLQSERQTIHPKDLPPDKRRALIEEVFAILGETGKRQ</sequence>
<proteinExistence type="predicted"/>
<evidence type="ECO:0000313" key="2">
    <source>
        <dbReference type="Proteomes" id="UP000006637"/>
    </source>
</evidence>
<gene>
    <name evidence="1" type="ordered locus">Rxyl_1815</name>
</gene>
<dbReference type="KEGG" id="rxy:Rxyl_1815"/>
<dbReference type="STRING" id="266117.Rxyl_1815"/>
<dbReference type="HOGENOM" id="CLU_2755377_0_0_11"/>
<reference evidence="1 2" key="1">
    <citation type="submission" date="2006-06" db="EMBL/GenBank/DDBJ databases">
        <title>Complete sequence of Rubrobacter xylanophilus DSM 9941.</title>
        <authorList>
            <consortium name="US DOE Joint Genome Institute"/>
            <person name="Copeland A."/>
            <person name="Lucas S."/>
            <person name="Lapidus A."/>
            <person name="Barry K."/>
            <person name="Detter J.C."/>
            <person name="Glavina del Rio T."/>
            <person name="Hammon N."/>
            <person name="Israni S."/>
            <person name="Dalin E."/>
            <person name="Tice H."/>
            <person name="Pitluck S."/>
            <person name="Munk A.C."/>
            <person name="Brettin T."/>
            <person name="Bruce D."/>
            <person name="Han C."/>
            <person name="Tapia R."/>
            <person name="Gilna P."/>
            <person name="Schmutz J."/>
            <person name="Larimer F."/>
            <person name="Land M."/>
            <person name="Hauser L."/>
            <person name="Kyrpides N."/>
            <person name="Lykidis A."/>
            <person name="da Costa M.S."/>
            <person name="Rainey F.A."/>
            <person name="Empadinhas N."/>
            <person name="Jolivet E."/>
            <person name="Battista J.R."/>
            <person name="Richardson P."/>
        </authorList>
    </citation>
    <scope>NUCLEOTIDE SEQUENCE [LARGE SCALE GENOMIC DNA]</scope>
    <source>
        <strain evidence="2">DSM 9941 / NBRC 16129 / PRD-1</strain>
    </source>
</reference>
<organism evidence="1 2">
    <name type="scientific">Rubrobacter xylanophilus (strain DSM 9941 / JCM 11954 / NBRC 16129 / PRD-1)</name>
    <dbReference type="NCBI Taxonomy" id="266117"/>
    <lineage>
        <taxon>Bacteria</taxon>
        <taxon>Bacillati</taxon>
        <taxon>Actinomycetota</taxon>
        <taxon>Rubrobacteria</taxon>
        <taxon>Rubrobacterales</taxon>
        <taxon>Rubrobacteraceae</taxon>
        <taxon>Rubrobacter</taxon>
    </lineage>
</organism>
<dbReference type="EMBL" id="CP000386">
    <property type="protein sequence ID" value="ABG04774.1"/>
    <property type="molecule type" value="Genomic_DNA"/>
</dbReference>
<evidence type="ECO:0000313" key="1">
    <source>
        <dbReference type="EMBL" id="ABG04774.1"/>
    </source>
</evidence>
<keyword evidence="2" id="KW-1185">Reference proteome</keyword>
<protein>
    <submittedName>
        <fullName evidence="1">Uncharacterized protein</fullName>
    </submittedName>
</protein>
<dbReference type="Proteomes" id="UP000006637">
    <property type="component" value="Chromosome"/>
</dbReference>
<name>Q1AV04_RUBXD</name>
<accession>Q1AV04</accession>